<organism evidence="2 3">
    <name type="scientific">Dendrothele bispora (strain CBS 962.96)</name>
    <dbReference type="NCBI Taxonomy" id="1314807"/>
    <lineage>
        <taxon>Eukaryota</taxon>
        <taxon>Fungi</taxon>
        <taxon>Dikarya</taxon>
        <taxon>Basidiomycota</taxon>
        <taxon>Agaricomycotina</taxon>
        <taxon>Agaricomycetes</taxon>
        <taxon>Agaricomycetidae</taxon>
        <taxon>Agaricales</taxon>
        <taxon>Agaricales incertae sedis</taxon>
        <taxon>Dendrothele</taxon>
    </lineage>
</organism>
<dbReference type="EMBL" id="ML181762">
    <property type="protein sequence ID" value="THU75638.1"/>
    <property type="molecule type" value="Genomic_DNA"/>
</dbReference>
<proteinExistence type="predicted"/>
<name>A0A4S8KKH5_DENBC</name>
<dbReference type="Proteomes" id="UP000297245">
    <property type="component" value="Unassembled WGS sequence"/>
</dbReference>
<reference evidence="2 3" key="1">
    <citation type="journal article" date="2019" name="Nat. Ecol. Evol.">
        <title>Megaphylogeny resolves global patterns of mushroom evolution.</title>
        <authorList>
            <person name="Varga T."/>
            <person name="Krizsan K."/>
            <person name="Foldi C."/>
            <person name="Dima B."/>
            <person name="Sanchez-Garcia M."/>
            <person name="Sanchez-Ramirez S."/>
            <person name="Szollosi G.J."/>
            <person name="Szarkandi J.G."/>
            <person name="Papp V."/>
            <person name="Albert L."/>
            <person name="Andreopoulos W."/>
            <person name="Angelini C."/>
            <person name="Antonin V."/>
            <person name="Barry K.W."/>
            <person name="Bougher N.L."/>
            <person name="Buchanan P."/>
            <person name="Buyck B."/>
            <person name="Bense V."/>
            <person name="Catcheside P."/>
            <person name="Chovatia M."/>
            <person name="Cooper J."/>
            <person name="Damon W."/>
            <person name="Desjardin D."/>
            <person name="Finy P."/>
            <person name="Geml J."/>
            <person name="Haridas S."/>
            <person name="Hughes K."/>
            <person name="Justo A."/>
            <person name="Karasinski D."/>
            <person name="Kautmanova I."/>
            <person name="Kiss B."/>
            <person name="Kocsube S."/>
            <person name="Kotiranta H."/>
            <person name="LaButti K.M."/>
            <person name="Lechner B.E."/>
            <person name="Liimatainen K."/>
            <person name="Lipzen A."/>
            <person name="Lukacs Z."/>
            <person name="Mihaltcheva S."/>
            <person name="Morgado L.N."/>
            <person name="Niskanen T."/>
            <person name="Noordeloos M.E."/>
            <person name="Ohm R.A."/>
            <person name="Ortiz-Santana B."/>
            <person name="Ovrebo C."/>
            <person name="Racz N."/>
            <person name="Riley R."/>
            <person name="Savchenko A."/>
            <person name="Shiryaev A."/>
            <person name="Soop K."/>
            <person name="Spirin V."/>
            <person name="Szebenyi C."/>
            <person name="Tomsovsky M."/>
            <person name="Tulloss R.E."/>
            <person name="Uehling J."/>
            <person name="Grigoriev I.V."/>
            <person name="Vagvolgyi C."/>
            <person name="Papp T."/>
            <person name="Martin F.M."/>
            <person name="Miettinen O."/>
            <person name="Hibbett D.S."/>
            <person name="Nagy L.G."/>
        </authorList>
    </citation>
    <scope>NUCLEOTIDE SEQUENCE [LARGE SCALE GENOMIC DNA]</scope>
    <source>
        <strain evidence="2 3">CBS 962.96</strain>
    </source>
</reference>
<evidence type="ECO:0000313" key="3">
    <source>
        <dbReference type="Proteomes" id="UP000297245"/>
    </source>
</evidence>
<feature type="compositionally biased region" description="Polar residues" evidence="1">
    <location>
        <begin position="220"/>
        <end position="230"/>
    </location>
</feature>
<feature type="compositionally biased region" description="Basic and acidic residues" evidence="1">
    <location>
        <begin position="409"/>
        <end position="425"/>
    </location>
</feature>
<gene>
    <name evidence="2" type="ORF">K435DRAFT_880435</name>
</gene>
<feature type="compositionally biased region" description="Basic and acidic residues" evidence="1">
    <location>
        <begin position="451"/>
        <end position="461"/>
    </location>
</feature>
<feature type="region of interest" description="Disordered" evidence="1">
    <location>
        <begin position="220"/>
        <end position="246"/>
    </location>
</feature>
<feature type="region of interest" description="Disordered" evidence="1">
    <location>
        <begin position="349"/>
        <end position="373"/>
    </location>
</feature>
<evidence type="ECO:0000313" key="2">
    <source>
        <dbReference type="EMBL" id="THU75638.1"/>
    </source>
</evidence>
<protein>
    <submittedName>
        <fullName evidence="2">Uncharacterized protein</fullName>
    </submittedName>
</protein>
<dbReference type="AlphaFoldDB" id="A0A4S8KKH5"/>
<feature type="region of interest" description="Disordered" evidence="1">
    <location>
        <begin position="409"/>
        <end position="461"/>
    </location>
</feature>
<accession>A0A4S8KKH5</accession>
<keyword evidence="3" id="KW-1185">Reference proteome</keyword>
<sequence>MESPTPLLSSLLPIETSRSEEWESTSICSRKVESIIALSMGRSMASRINQSSSESCSIRINHPISSAQACGLPVDHNQNNHYDSEYTTALYGVLVFFQELLKATEFLEKRISEMKERDRRQLMYGLIKMLAMDGYHQKLDDKCLSQYYNLTSLNKQEHVEHGAECIEEDLHLTQASISAVPYGPSLFYDPLISLFIFYGLFSLFTTTSLDRIVCFSPPSDCSTTTNTLEISQSSSKSKDFPSKTGSKSKLIPIHLTNGYLPPTGIADLAWRHSSSKSDHQKPGIDVIPRNISSFWRLLLCRSDGDQQRIRSWQALLQTQDNLEFVVTAMQLKQWLVAISLSPSVSSGSESFGGAQGNDFRGSTISHTGRDSTSNFTSNSIQIINACQCAISSGEGRPCHCLEQQDTTDIKEEEGSRHRREVEQTRSLRLRRQYQSSQETRTTGLPEPKPPPNREDNSKPEPDATEVRIQALNFNISLLMLAFFWFEG</sequence>
<feature type="compositionally biased region" description="Polar residues" evidence="1">
    <location>
        <begin position="360"/>
        <end position="373"/>
    </location>
</feature>
<evidence type="ECO:0000256" key="1">
    <source>
        <dbReference type="SAM" id="MobiDB-lite"/>
    </source>
</evidence>